<proteinExistence type="predicted"/>
<gene>
    <name evidence="1" type="ORF">GTP90_18750</name>
</gene>
<sequence>MNEIELVLTMDRRTARELAQFAKRLGFQACYDLTEAHLPHEERIDKAYLMIHGMDLVARALSGAGFAPR</sequence>
<evidence type="ECO:0000313" key="1">
    <source>
        <dbReference type="EMBL" id="MYM95903.1"/>
    </source>
</evidence>
<protein>
    <submittedName>
        <fullName evidence="1">Uncharacterized protein</fullName>
    </submittedName>
</protein>
<name>A0A845GMW2_9BURK</name>
<comment type="caution">
    <text evidence="1">The sequence shown here is derived from an EMBL/GenBank/DDBJ whole genome shotgun (WGS) entry which is preliminary data.</text>
</comment>
<accession>A0A845GMW2</accession>
<dbReference type="EMBL" id="WWCX01000035">
    <property type="protein sequence ID" value="MYM95903.1"/>
    <property type="molecule type" value="Genomic_DNA"/>
</dbReference>
<organism evidence="1 2">
    <name type="scientific">Duganella vulcania</name>
    <dbReference type="NCBI Taxonomy" id="2692166"/>
    <lineage>
        <taxon>Bacteria</taxon>
        <taxon>Pseudomonadati</taxon>
        <taxon>Pseudomonadota</taxon>
        <taxon>Betaproteobacteria</taxon>
        <taxon>Burkholderiales</taxon>
        <taxon>Oxalobacteraceae</taxon>
        <taxon>Telluria group</taxon>
        <taxon>Duganella</taxon>
    </lineage>
</organism>
<dbReference type="InterPro" id="IPR056123">
    <property type="entry name" value="DUF7706"/>
</dbReference>
<dbReference type="RefSeq" id="WP_161084991.1">
    <property type="nucleotide sequence ID" value="NZ_WWCX01000035.1"/>
</dbReference>
<dbReference type="Pfam" id="PF24806">
    <property type="entry name" value="DUF7706"/>
    <property type="match status" value="1"/>
</dbReference>
<reference evidence="1" key="1">
    <citation type="submission" date="2019-12" db="EMBL/GenBank/DDBJ databases">
        <title>Novel species isolated from a subtropical stream in China.</title>
        <authorList>
            <person name="Lu H."/>
        </authorList>
    </citation>
    <scope>NUCLEOTIDE SEQUENCE [LARGE SCALE GENOMIC DNA]</scope>
    <source>
        <strain evidence="1">FT81W</strain>
    </source>
</reference>
<evidence type="ECO:0000313" key="2">
    <source>
        <dbReference type="Proteomes" id="UP000447355"/>
    </source>
</evidence>
<dbReference type="Proteomes" id="UP000447355">
    <property type="component" value="Unassembled WGS sequence"/>
</dbReference>
<dbReference type="AlphaFoldDB" id="A0A845GMW2"/>